<dbReference type="AlphaFoldDB" id="A0A382RS14"/>
<organism evidence="2">
    <name type="scientific">marine metagenome</name>
    <dbReference type="NCBI Taxonomy" id="408172"/>
    <lineage>
        <taxon>unclassified sequences</taxon>
        <taxon>metagenomes</taxon>
        <taxon>ecological metagenomes</taxon>
    </lineage>
</organism>
<feature type="region of interest" description="Disordered" evidence="1">
    <location>
        <begin position="1"/>
        <end position="30"/>
    </location>
</feature>
<evidence type="ECO:0000313" key="2">
    <source>
        <dbReference type="EMBL" id="SVD00484.1"/>
    </source>
</evidence>
<name>A0A382RS14_9ZZZZ</name>
<gene>
    <name evidence="2" type="ORF">METZ01_LOCUS353338</name>
</gene>
<evidence type="ECO:0000256" key="1">
    <source>
        <dbReference type="SAM" id="MobiDB-lite"/>
    </source>
</evidence>
<feature type="compositionally biased region" description="Polar residues" evidence="1">
    <location>
        <begin position="7"/>
        <end position="22"/>
    </location>
</feature>
<proteinExistence type="predicted"/>
<dbReference type="EMBL" id="UINC01123779">
    <property type="protein sequence ID" value="SVD00484.1"/>
    <property type="molecule type" value="Genomic_DNA"/>
</dbReference>
<reference evidence="2" key="1">
    <citation type="submission" date="2018-05" db="EMBL/GenBank/DDBJ databases">
        <authorList>
            <person name="Lanie J.A."/>
            <person name="Ng W.-L."/>
            <person name="Kazmierczak K.M."/>
            <person name="Andrzejewski T.M."/>
            <person name="Davidsen T.M."/>
            <person name="Wayne K.J."/>
            <person name="Tettelin H."/>
            <person name="Glass J.I."/>
            <person name="Rusch D."/>
            <person name="Podicherti R."/>
            <person name="Tsui H.-C.T."/>
            <person name="Winkler M.E."/>
        </authorList>
    </citation>
    <scope>NUCLEOTIDE SEQUENCE</scope>
</reference>
<protein>
    <submittedName>
        <fullName evidence="2">Uncharacterized protein</fullName>
    </submittedName>
</protein>
<accession>A0A382RS14</accession>
<sequence>MFLKLNDPNSTLMTATNPTNGLVETEYPAE</sequence>